<dbReference type="Proteomes" id="UP001193389">
    <property type="component" value="Chromosome"/>
</dbReference>
<protein>
    <recommendedName>
        <fullName evidence="3">Mevalonate kinase</fullName>
    </recommendedName>
</protein>
<dbReference type="InterPro" id="IPR014721">
    <property type="entry name" value="Ribsml_uS5_D2-typ_fold_subgr"/>
</dbReference>
<name>A0A5K7S827_9BACT</name>
<evidence type="ECO:0008006" key="3">
    <source>
        <dbReference type="Google" id="ProtNLM"/>
    </source>
</evidence>
<sequence length="305" mass="33765">MSILSTYHANGKLLLTGEYLVLHGAKAIALPLNVGQQLTVSETNTPKSLVWLALYDGRAWFSCELNPNDFSVISTSHPEKAESLSQIFKTIKSLNPEFAPKSGTNFETILESNPEWGFGSSSTLISLLSQWTGVDPFVLNDLVFKGSGFDIACATADGPIFYTRSKPVETISLNYPFSDQLFLVYSGIKKKTATAVSDFLKERKVSAQQIEEGSALAGEFSRCDDQDEFNLLIRQHEKLISDVTGRLPIKPEFFADFKGEIKSLGAWGGDFFLASTSLPFSGVRQYFENKGLKTVFKWGDLILKR</sequence>
<evidence type="ECO:0000313" key="1">
    <source>
        <dbReference type="EMBL" id="BBE17686.1"/>
    </source>
</evidence>
<dbReference type="Gene3D" id="3.30.230.10">
    <property type="match status" value="1"/>
</dbReference>
<dbReference type="InterPro" id="IPR047765">
    <property type="entry name" value="GHMP_GYDIA-like"/>
</dbReference>
<dbReference type="EMBL" id="AP018694">
    <property type="protein sequence ID" value="BBE17686.1"/>
    <property type="molecule type" value="Genomic_DNA"/>
</dbReference>
<dbReference type="KEGG" id="anf:AQPE_1843"/>
<accession>A0A5K7S827</accession>
<dbReference type="InterPro" id="IPR020568">
    <property type="entry name" value="Ribosomal_Su5_D2-typ_SF"/>
</dbReference>
<gene>
    <name evidence="1" type="ORF">AQPE_1843</name>
</gene>
<dbReference type="RefSeq" id="WP_318350665.1">
    <property type="nucleotide sequence ID" value="NZ_AP018694.1"/>
</dbReference>
<proteinExistence type="predicted"/>
<dbReference type="AlphaFoldDB" id="A0A5K7S827"/>
<reference evidence="1" key="1">
    <citation type="journal article" date="2020" name="Int. J. Syst. Evol. Microbiol.">
        <title>Aquipluma nitroreducens gen. nov. sp. nov., a novel facultatively anaerobic bacterium isolated from a freshwater lake.</title>
        <authorList>
            <person name="Watanabe M."/>
            <person name="Kojima H."/>
            <person name="Fukui M."/>
        </authorList>
    </citation>
    <scope>NUCLEOTIDE SEQUENCE</scope>
    <source>
        <strain evidence="1">MeG22</strain>
    </source>
</reference>
<keyword evidence="2" id="KW-1185">Reference proteome</keyword>
<dbReference type="NCBIfam" id="NF040656">
    <property type="entry name" value="GHMP_GYDIA"/>
    <property type="match status" value="1"/>
</dbReference>
<organism evidence="1 2">
    <name type="scientific">Aquipluma nitroreducens</name>
    <dbReference type="NCBI Taxonomy" id="2010828"/>
    <lineage>
        <taxon>Bacteria</taxon>
        <taxon>Pseudomonadati</taxon>
        <taxon>Bacteroidota</taxon>
        <taxon>Bacteroidia</taxon>
        <taxon>Marinilabiliales</taxon>
        <taxon>Prolixibacteraceae</taxon>
        <taxon>Aquipluma</taxon>
    </lineage>
</organism>
<evidence type="ECO:0000313" key="2">
    <source>
        <dbReference type="Proteomes" id="UP001193389"/>
    </source>
</evidence>
<dbReference type="SUPFAM" id="SSF54211">
    <property type="entry name" value="Ribosomal protein S5 domain 2-like"/>
    <property type="match status" value="1"/>
</dbReference>